<gene>
    <name evidence="10" type="primary">GNRHR2</name>
    <name evidence="10" type="ORF">CDAR_249231</name>
</gene>
<dbReference type="PANTHER" id="PTHR24241">
    <property type="entry name" value="NEUROPEPTIDE RECEPTOR-RELATED G-PROTEIN COUPLED RECEPTOR"/>
    <property type="match status" value="1"/>
</dbReference>
<evidence type="ECO:0000313" key="11">
    <source>
        <dbReference type="Proteomes" id="UP001054837"/>
    </source>
</evidence>
<comment type="subcellular location">
    <subcellularLocation>
        <location evidence="1">Cell membrane</location>
        <topology evidence="1">Multi-pass membrane protein</topology>
    </subcellularLocation>
</comment>
<organism evidence="10 11">
    <name type="scientific">Caerostris darwini</name>
    <dbReference type="NCBI Taxonomy" id="1538125"/>
    <lineage>
        <taxon>Eukaryota</taxon>
        <taxon>Metazoa</taxon>
        <taxon>Ecdysozoa</taxon>
        <taxon>Arthropoda</taxon>
        <taxon>Chelicerata</taxon>
        <taxon>Arachnida</taxon>
        <taxon>Araneae</taxon>
        <taxon>Araneomorphae</taxon>
        <taxon>Entelegynae</taxon>
        <taxon>Araneoidea</taxon>
        <taxon>Araneidae</taxon>
        <taxon>Caerostris</taxon>
    </lineage>
</organism>
<evidence type="ECO:0000256" key="8">
    <source>
        <dbReference type="SAM" id="Phobius"/>
    </source>
</evidence>
<dbReference type="Pfam" id="PF00001">
    <property type="entry name" value="7tm_1"/>
    <property type="match status" value="1"/>
</dbReference>
<dbReference type="GO" id="GO:0004930">
    <property type="term" value="F:G protein-coupled receptor activity"/>
    <property type="evidence" value="ECO:0007669"/>
    <property type="project" value="InterPro"/>
</dbReference>
<evidence type="ECO:0000256" key="2">
    <source>
        <dbReference type="ARBA" id="ARBA00010663"/>
    </source>
</evidence>
<dbReference type="Gene3D" id="1.20.1070.10">
    <property type="entry name" value="Rhodopsin 7-helix transmembrane proteins"/>
    <property type="match status" value="1"/>
</dbReference>
<evidence type="ECO:0000256" key="7">
    <source>
        <dbReference type="ARBA" id="ARBA00023170"/>
    </source>
</evidence>
<reference evidence="10 11" key="1">
    <citation type="submission" date="2021-06" db="EMBL/GenBank/DDBJ databases">
        <title>Caerostris darwini draft genome.</title>
        <authorList>
            <person name="Kono N."/>
            <person name="Arakawa K."/>
        </authorList>
    </citation>
    <scope>NUCLEOTIDE SEQUENCE [LARGE SCALE GENOMIC DNA]</scope>
</reference>
<dbReference type="GO" id="GO:0005886">
    <property type="term" value="C:plasma membrane"/>
    <property type="evidence" value="ECO:0007669"/>
    <property type="project" value="UniProtKB-SubCell"/>
</dbReference>
<proteinExistence type="inferred from homology"/>
<feature type="transmembrane region" description="Helical" evidence="8">
    <location>
        <begin position="84"/>
        <end position="104"/>
    </location>
</feature>
<comment type="caution">
    <text evidence="10">The sequence shown here is derived from an EMBL/GenBank/DDBJ whole genome shotgun (WGS) entry which is preliminary data.</text>
</comment>
<dbReference type="GO" id="GO:0042277">
    <property type="term" value="F:peptide binding"/>
    <property type="evidence" value="ECO:0007669"/>
    <property type="project" value="TreeGrafter"/>
</dbReference>
<dbReference type="GO" id="GO:0032870">
    <property type="term" value="P:cellular response to hormone stimulus"/>
    <property type="evidence" value="ECO:0007669"/>
    <property type="project" value="TreeGrafter"/>
</dbReference>
<evidence type="ECO:0000256" key="6">
    <source>
        <dbReference type="ARBA" id="ARBA00023136"/>
    </source>
</evidence>
<comment type="similarity">
    <text evidence="2">Belongs to the G-protein coupled receptor 1 family.</text>
</comment>
<feature type="transmembrane region" description="Helical" evidence="8">
    <location>
        <begin position="213"/>
        <end position="240"/>
    </location>
</feature>
<protein>
    <submittedName>
        <fullName evidence="10">Gonadotropin-releasing hormone II receptor</fullName>
    </submittedName>
</protein>
<evidence type="ECO:0000313" key="10">
    <source>
        <dbReference type="EMBL" id="GIY44409.1"/>
    </source>
</evidence>
<evidence type="ECO:0000256" key="4">
    <source>
        <dbReference type="ARBA" id="ARBA00022692"/>
    </source>
</evidence>
<dbReference type="PROSITE" id="PS50262">
    <property type="entry name" value="G_PROTEIN_RECEP_F1_2"/>
    <property type="match status" value="1"/>
</dbReference>
<dbReference type="PRINTS" id="PR00237">
    <property type="entry name" value="GPCRRHODOPSN"/>
</dbReference>
<feature type="transmembrane region" description="Helical" evidence="8">
    <location>
        <begin position="166"/>
        <end position="188"/>
    </location>
</feature>
<feature type="domain" description="G-protein coupled receptors family 1 profile" evidence="9">
    <location>
        <begin position="66"/>
        <end position="336"/>
    </location>
</feature>
<accession>A0AAV4TGP7</accession>
<evidence type="ECO:0000259" key="9">
    <source>
        <dbReference type="PROSITE" id="PS50262"/>
    </source>
</evidence>
<evidence type="ECO:0000256" key="3">
    <source>
        <dbReference type="ARBA" id="ARBA00022475"/>
    </source>
</evidence>
<dbReference type="SUPFAM" id="SSF81321">
    <property type="entry name" value="Family A G protein-coupled receptor-like"/>
    <property type="match status" value="1"/>
</dbReference>
<feature type="transmembrane region" description="Helical" evidence="8">
    <location>
        <begin position="281"/>
        <end position="305"/>
    </location>
</feature>
<feature type="transmembrane region" description="Helical" evidence="8">
    <location>
        <begin position="124"/>
        <end position="145"/>
    </location>
</feature>
<feature type="transmembrane region" description="Helical" evidence="8">
    <location>
        <begin position="317"/>
        <end position="339"/>
    </location>
</feature>
<feature type="transmembrane region" description="Helical" evidence="8">
    <location>
        <begin position="53"/>
        <end position="75"/>
    </location>
</feature>
<name>A0AAV4TGP7_9ARAC</name>
<dbReference type="Proteomes" id="UP001054837">
    <property type="component" value="Unassembled WGS sequence"/>
</dbReference>
<keyword evidence="6 8" id="KW-0472">Membrane</keyword>
<evidence type="ECO:0000256" key="5">
    <source>
        <dbReference type="ARBA" id="ARBA00022989"/>
    </source>
</evidence>
<dbReference type="PANTHER" id="PTHR24241:SF190">
    <property type="entry name" value="CARDIOACCELERATORY PEPTIDE RECEPTOR-LIKE PROTEIN"/>
    <property type="match status" value="1"/>
</dbReference>
<dbReference type="InterPro" id="IPR017452">
    <property type="entry name" value="GPCR_Rhodpsn_7TM"/>
</dbReference>
<keyword evidence="7 10" id="KW-0675">Receptor</keyword>
<keyword evidence="4 8" id="KW-0812">Transmembrane</keyword>
<dbReference type="AlphaFoldDB" id="A0AAV4TGP7"/>
<evidence type="ECO:0000256" key="1">
    <source>
        <dbReference type="ARBA" id="ARBA00004651"/>
    </source>
</evidence>
<sequence>MDESFTEMKISNNDDNYINKSYIKFNKSTYDESFAYPDLPYQFTSNEDSIKKITFRILILIFAACGNLLILAILIKNRHQKSRVYMMLFHLIISDLIVAFVTIPTEMSWMISVQWKAGNAACKIMFYMRAFGPYLSSTVGACISLDKYFAVVYPLKFVNAHRRCKIMLAAAWAISIICSIPQSIIFHVEDHLEYPQFIQCGSFNFFPTQHHKFAYDIFCLITVYGAPSSIIIFCNCNVLWVMGKRFRELNASLTQEYRRFFYHRRGDIAFIKRARARTLQMMITTVLTFFLFWIPYLAMILWYLFHPTSAEKIDSRVQSFILIFSVCSSCINPFIYGIYVFNFRLVFSSCCRNSNPQTRITTRANRLQFLDTSHLQVSVKSTMNCSISCPVLLQDLKVDDGRPMTSVWKCHCSKDMRISGTSQKAEIVIHSLDH</sequence>
<keyword evidence="5 8" id="KW-1133">Transmembrane helix</keyword>
<keyword evidence="3" id="KW-1003">Cell membrane</keyword>
<keyword evidence="11" id="KW-1185">Reference proteome</keyword>
<dbReference type="InterPro" id="IPR000276">
    <property type="entry name" value="GPCR_Rhodpsn"/>
</dbReference>
<dbReference type="EMBL" id="BPLQ01009514">
    <property type="protein sequence ID" value="GIY44409.1"/>
    <property type="molecule type" value="Genomic_DNA"/>
</dbReference>